<dbReference type="EMBL" id="CP003811">
    <property type="protein sequence ID" value="AIQ92410.1"/>
    <property type="molecule type" value="Genomic_DNA"/>
</dbReference>
<dbReference type="KEGG" id="mor:MOC_4655"/>
<organism evidence="1 2">
    <name type="scientific">Methylobacterium oryzae CBMB20</name>
    <dbReference type="NCBI Taxonomy" id="693986"/>
    <lineage>
        <taxon>Bacteria</taxon>
        <taxon>Pseudomonadati</taxon>
        <taxon>Pseudomonadota</taxon>
        <taxon>Alphaproteobacteria</taxon>
        <taxon>Hyphomicrobiales</taxon>
        <taxon>Methylobacteriaceae</taxon>
        <taxon>Methylobacterium</taxon>
    </lineage>
</organism>
<name>A0A089P0Y2_9HYPH</name>
<dbReference type="HOGENOM" id="CLU_2451205_0_0_5"/>
<dbReference type="Proteomes" id="UP000029492">
    <property type="component" value="Chromosome"/>
</dbReference>
<evidence type="ECO:0000313" key="1">
    <source>
        <dbReference type="EMBL" id="AIQ92410.1"/>
    </source>
</evidence>
<dbReference type="eggNOG" id="ENOG5032UGN">
    <property type="taxonomic scope" value="Bacteria"/>
</dbReference>
<evidence type="ECO:0000313" key="2">
    <source>
        <dbReference type="Proteomes" id="UP000029492"/>
    </source>
</evidence>
<protein>
    <submittedName>
        <fullName evidence="1">Protein of unassigned function</fullName>
    </submittedName>
</protein>
<gene>
    <name evidence="1" type="ORF">MOC_4655</name>
</gene>
<keyword evidence="2" id="KW-1185">Reference proteome</keyword>
<reference evidence="1 2" key="1">
    <citation type="journal article" date="2014" name="PLoS ONE">
        <title>Genome Information of Methylobacterium oryzae, a Plant-Probiotic Methylotroph in the Phyllosphere.</title>
        <authorList>
            <person name="Kwak M.J."/>
            <person name="Jeong H."/>
            <person name="Madhaiyan M."/>
            <person name="Lee Y."/>
            <person name="Sa T.M."/>
            <person name="Oh T.K."/>
            <person name="Kim J.F."/>
        </authorList>
    </citation>
    <scope>NUCLEOTIDE SEQUENCE [LARGE SCALE GENOMIC DNA]</scope>
    <source>
        <strain evidence="1 2">CBMB20</strain>
    </source>
</reference>
<accession>A0A089P0Y2</accession>
<proteinExistence type="predicted"/>
<dbReference type="STRING" id="693986.MOC_4655"/>
<dbReference type="AlphaFoldDB" id="A0A089P0Y2"/>
<sequence>MDGADSWIRRKVTLISQSQILDHVDPATIQRVARTFGINVQTVSVGGQDAIAMPAGKADLKKILRFLDEDYYQSALQSRNFVTNSKRPA</sequence>